<evidence type="ECO:0000259" key="8">
    <source>
        <dbReference type="Pfam" id="PF05773"/>
    </source>
</evidence>
<name>A0A834MD60_RHYFE</name>
<evidence type="ECO:0000313" key="10">
    <source>
        <dbReference type="Proteomes" id="UP000625711"/>
    </source>
</evidence>
<evidence type="ECO:0000256" key="1">
    <source>
        <dbReference type="ARBA" id="ARBA00004496"/>
    </source>
</evidence>
<dbReference type="SUPFAM" id="SSF54495">
    <property type="entry name" value="UBC-like"/>
    <property type="match status" value="1"/>
</dbReference>
<reference evidence="9" key="1">
    <citation type="submission" date="2020-08" db="EMBL/GenBank/DDBJ databases">
        <title>Genome sequencing and assembly of the red palm weevil Rhynchophorus ferrugineus.</title>
        <authorList>
            <person name="Dias G.B."/>
            <person name="Bergman C.M."/>
            <person name="Manee M."/>
        </authorList>
    </citation>
    <scope>NUCLEOTIDE SEQUENCE</scope>
    <source>
        <strain evidence="9">AA-2017</strain>
        <tissue evidence="9">Whole larva</tissue>
    </source>
</reference>
<dbReference type="Pfam" id="PF01205">
    <property type="entry name" value="Impact_N"/>
    <property type="match status" value="1"/>
</dbReference>
<comment type="similarity">
    <text evidence="2">Belongs to the IMPACT family.</text>
</comment>
<evidence type="ECO:0000313" key="9">
    <source>
        <dbReference type="EMBL" id="KAF7273779.1"/>
    </source>
</evidence>
<dbReference type="CDD" id="cd23821">
    <property type="entry name" value="RWD_IMPACT"/>
    <property type="match status" value="1"/>
</dbReference>
<comment type="caution">
    <text evidence="9">The sequence shown here is derived from an EMBL/GenBank/DDBJ whole genome shotgun (WGS) entry which is preliminary data.</text>
</comment>
<organism evidence="9 10">
    <name type="scientific">Rhynchophorus ferrugineus</name>
    <name type="common">Red palm weevil</name>
    <name type="synonym">Curculio ferrugineus</name>
    <dbReference type="NCBI Taxonomy" id="354439"/>
    <lineage>
        <taxon>Eukaryota</taxon>
        <taxon>Metazoa</taxon>
        <taxon>Ecdysozoa</taxon>
        <taxon>Arthropoda</taxon>
        <taxon>Hexapoda</taxon>
        <taxon>Insecta</taxon>
        <taxon>Pterygota</taxon>
        <taxon>Neoptera</taxon>
        <taxon>Endopterygota</taxon>
        <taxon>Coleoptera</taxon>
        <taxon>Polyphaga</taxon>
        <taxon>Cucujiformia</taxon>
        <taxon>Curculionidae</taxon>
        <taxon>Dryophthorinae</taxon>
        <taxon>Rhynchophorus</taxon>
    </lineage>
</organism>
<dbReference type="PANTHER" id="PTHR16301:SF25">
    <property type="entry name" value="PROTEIN IMPACT"/>
    <property type="match status" value="1"/>
</dbReference>
<dbReference type="PANTHER" id="PTHR16301">
    <property type="entry name" value="IMPACT-RELATED"/>
    <property type="match status" value="1"/>
</dbReference>
<dbReference type="Proteomes" id="UP000625711">
    <property type="component" value="Unassembled WGS sequence"/>
</dbReference>
<dbReference type="AlphaFoldDB" id="A0A834MD60"/>
<evidence type="ECO:0000256" key="5">
    <source>
        <dbReference type="ARBA" id="ARBA00022845"/>
    </source>
</evidence>
<dbReference type="Gene3D" id="3.30.230.30">
    <property type="entry name" value="Impact, N-terminal domain"/>
    <property type="match status" value="1"/>
</dbReference>
<dbReference type="Gene3D" id="3.10.110.10">
    <property type="entry name" value="Ubiquitin Conjugating Enzyme"/>
    <property type="match status" value="1"/>
</dbReference>
<dbReference type="InterPro" id="IPR016135">
    <property type="entry name" value="UBQ-conjugating_enzyme/RWD"/>
</dbReference>
<accession>A0A834MD60</accession>
<feature type="domain" description="Impact N-terminal" evidence="7">
    <location>
        <begin position="131"/>
        <end position="236"/>
    </location>
</feature>
<dbReference type="GO" id="GO:0140469">
    <property type="term" value="P:GCN2-mediated signaling"/>
    <property type="evidence" value="ECO:0007669"/>
    <property type="project" value="TreeGrafter"/>
</dbReference>
<dbReference type="InterPro" id="IPR020568">
    <property type="entry name" value="Ribosomal_Su5_D2-typ_SF"/>
</dbReference>
<evidence type="ECO:0000256" key="2">
    <source>
        <dbReference type="ARBA" id="ARBA00007665"/>
    </source>
</evidence>
<gene>
    <name evidence="9" type="ORF">GWI33_013534</name>
</gene>
<dbReference type="InterPro" id="IPR006575">
    <property type="entry name" value="RWD_dom"/>
</dbReference>
<evidence type="ECO:0000256" key="6">
    <source>
        <dbReference type="ARBA" id="ARBA00023016"/>
    </source>
</evidence>
<keyword evidence="5" id="KW-0810">Translation regulation</keyword>
<comment type="subcellular location">
    <subcellularLocation>
        <location evidence="1">Cytoplasm</location>
    </subcellularLocation>
</comment>
<dbReference type="SUPFAM" id="SSF54211">
    <property type="entry name" value="Ribosomal protein S5 domain 2-like"/>
    <property type="match status" value="1"/>
</dbReference>
<dbReference type="InterPro" id="IPR001498">
    <property type="entry name" value="Impact_N"/>
</dbReference>
<sequence>MDNITQQAEELEVIKAIFGDQWKYNKTTNSFSIQITKNVELWLTLPSEYPSSVPPSEFANIYEMDKGEPVIYQWIEKFKDIVLNDYVSEDCRDDVSYTNEEDNVQSVSSNNIECKSNTKLKITHGSIITDRKSTFQGHVCEISSSQDVSDFLNILLENRKIAQATHNILAYRVKCDKTTLQDSNDDGESHAGGRLLHLLQILELQNVAVVVSRWYGGIHLGPDRFKHINNAARIALTDAGFIK</sequence>
<feature type="domain" description="RWD" evidence="8">
    <location>
        <begin position="6"/>
        <end position="54"/>
    </location>
</feature>
<keyword evidence="10" id="KW-1185">Reference proteome</keyword>
<protein>
    <submittedName>
        <fullName evidence="9">Uncharacterized protein</fullName>
    </submittedName>
</protein>
<keyword evidence="3" id="KW-0963">Cytoplasm</keyword>
<proteinExistence type="inferred from homology"/>
<dbReference type="GO" id="GO:0006446">
    <property type="term" value="P:regulation of translational initiation"/>
    <property type="evidence" value="ECO:0007669"/>
    <property type="project" value="TreeGrafter"/>
</dbReference>
<evidence type="ECO:0000256" key="3">
    <source>
        <dbReference type="ARBA" id="ARBA00022490"/>
    </source>
</evidence>
<dbReference type="PROSITE" id="PS00910">
    <property type="entry name" value="UPF0029"/>
    <property type="match status" value="1"/>
</dbReference>
<dbReference type="OrthoDB" id="69641at2759"/>
<dbReference type="GO" id="GO:0005737">
    <property type="term" value="C:cytoplasm"/>
    <property type="evidence" value="ECO:0007669"/>
    <property type="project" value="UniProtKB-SubCell"/>
</dbReference>
<evidence type="ECO:0000256" key="4">
    <source>
        <dbReference type="ARBA" id="ARBA00022491"/>
    </source>
</evidence>
<evidence type="ECO:0000259" key="7">
    <source>
        <dbReference type="Pfam" id="PF01205"/>
    </source>
</evidence>
<dbReference type="InterPro" id="IPR020569">
    <property type="entry name" value="UPF0029_Impact_CS"/>
</dbReference>
<keyword evidence="4" id="KW-0678">Repressor</keyword>
<dbReference type="EMBL" id="JAACXV010013301">
    <property type="protein sequence ID" value="KAF7273779.1"/>
    <property type="molecule type" value="Genomic_DNA"/>
</dbReference>
<dbReference type="Pfam" id="PF05773">
    <property type="entry name" value="RWD"/>
    <property type="match status" value="1"/>
</dbReference>
<dbReference type="InterPro" id="IPR036956">
    <property type="entry name" value="Impact_N_sf"/>
</dbReference>
<keyword evidence="6" id="KW-0346">Stress response</keyword>
<dbReference type="InterPro" id="IPR023582">
    <property type="entry name" value="Impact"/>
</dbReference>